<proteinExistence type="inferred from homology"/>
<accession>A0ABP0HUW7</accession>
<dbReference type="InterPro" id="IPR000719">
    <property type="entry name" value="Prot_kinase_dom"/>
</dbReference>
<sequence length="396" mass="45430">MATPSAKEVEDLQFEKCLGRGYFGEVWRAQLKKDRQLVAVKKVRMQLILENHLMDQLKREILILSSMQHERIVRLFFHFEDRHFMYLGMEFCQGGSLFDKLQKAERFDAPVAARYFYETCEALDYLHHLPEKVIHRDIKPENILLTADDSVKLADFGWANLLEAEKRVTFCGTLDYLAPEMIKGTGHDESVDMWTMGVLLYELLTGQSPFGSSSKETTCKSILTVNLYFPPELDIDGRNLISQLCRKAPVDRLKVRDAMAHSFITRHLQTEQGDAAGYPEAKGAVVKGVTETGDMSPSRPSVVARKLRAECERSLVEKEIYMKALKDAENKLKIKQEELKSAEAQINEVQQESKLLEAQRKDLEKRTKENASKIEAIKKRRERKGWNPFGRSKTGL</sequence>
<organism evidence="11 12">
    <name type="scientific">Durusdinium trenchii</name>
    <dbReference type="NCBI Taxonomy" id="1381693"/>
    <lineage>
        <taxon>Eukaryota</taxon>
        <taxon>Sar</taxon>
        <taxon>Alveolata</taxon>
        <taxon>Dinophyceae</taxon>
        <taxon>Suessiales</taxon>
        <taxon>Symbiodiniaceae</taxon>
        <taxon>Durusdinium</taxon>
    </lineage>
</organism>
<dbReference type="EC" id="2.7.11.1" evidence="8"/>
<evidence type="ECO:0000256" key="1">
    <source>
        <dbReference type="ARBA" id="ARBA00022527"/>
    </source>
</evidence>
<comment type="catalytic activity">
    <reaction evidence="8">
        <text>L-seryl-[protein] + ATP = O-phospho-L-seryl-[protein] + ADP + H(+)</text>
        <dbReference type="Rhea" id="RHEA:17989"/>
        <dbReference type="Rhea" id="RHEA-COMP:9863"/>
        <dbReference type="Rhea" id="RHEA-COMP:11604"/>
        <dbReference type="ChEBI" id="CHEBI:15378"/>
        <dbReference type="ChEBI" id="CHEBI:29999"/>
        <dbReference type="ChEBI" id="CHEBI:30616"/>
        <dbReference type="ChEBI" id="CHEBI:83421"/>
        <dbReference type="ChEBI" id="CHEBI:456216"/>
        <dbReference type="EC" id="2.7.11.1"/>
    </reaction>
</comment>
<comment type="similarity">
    <text evidence="8">Belongs to the protein kinase superfamily. Ser/Thr protein kinase family. Aurora subfamily.</text>
</comment>
<dbReference type="CDD" id="cd14007">
    <property type="entry name" value="STKc_Aurora"/>
    <property type="match status" value="1"/>
</dbReference>
<reference evidence="11 12" key="1">
    <citation type="submission" date="2024-02" db="EMBL/GenBank/DDBJ databases">
        <authorList>
            <person name="Chen Y."/>
            <person name="Shah S."/>
            <person name="Dougan E. K."/>
            <person name="Thang M."/>
            <person name="Chan C."/>
        </authorList>
    </citation>
    <scope>NUCLEOTIDE SEQUENCE [LARGE SCALE GENOMIC DNA]</scope>
</reference>
<dbReference type="InterPro" id="IPR008271">
    <property type="entry name" value="Ser/Thr_kinase_AS"/>
</dbReference>
<dbReference type="SMART" id="SM00220">
    <property type="entry name" value="S_TKc"/>
    <property type="match status" value="1"/>
</dbReference>
<keyword evidence="4 8" id="KW-0418">Kinase</keyword>
<evidence type="ECO:0000256" key="2">
    <source>
        <dbReference type="ARBA" id="ARBA00022679"/>
    </source>
</evidence>
<keyword evidence="1 7" id="KW-0723">Serine/threonine-protein kinase</keyword>
<comment type="catalytic activity">
    <reaction evidence="8">
        <text>L-threonyl-[protein] + ATP = O-phospho-L-threonyl-[protein] + ADP + H(+)</text>
        <dbReference type="Rhea" id="RHEA:46608"/>
        <dbReference type="Rhea" id="RHEA-COMP:11060"/>
        <dbReference type="Rhea" id="RHEA-COMP:11605"/>
        <dbReference type="ChEBI" id="CHEBI:15378"/>
        <dbReference type="ChEBI" id="CHEBI:30013"/>
        <dbReference type="ChEBI" id="CHEBI:30616"/>
        <dbReference type="ChEBI" id="CHEBI:61977"/>
        <dbReference type="ChEBI" id="CHEBI:456216"/>
        <dbReference type="EC" id="2.7.11.1"/>
    </reaction>
</comment>
<protein>
    <recommendedName>
        <fullName evidence="8">Aurora kinase</fullName>
        <ecNumber evidence="8">2.7.11.1</ecNumber>
    </recommendedName>
</protein>
<keyword evidence="12" id="KW-1185">Reference proteome</keyword>
<name>A0ABP0HUW7_9DINO</name>
<feature type="compositionally biased region" description="Basic and acidic residues" evidence="9">
    <location>
        <begin position="360"/>
        <end position="377"/>
    </location>
</feature>
<evidence type="ECO:0000256" key="8">
    <source>
        <dbReference type="RuleBase" id="RU367134"/>
    </source>
</evidence>
<feature type="domain" description="Protein kinase" evidence="10">
    <location>
        <begin position="12"/>
        <end position="264"/>
    </location>
</feature>
<keyword evidence="5 6" id="KW-0067">ATP-binding</keyword>
<dbReference type="Gene3D" id="1.10.510.10">
    <property type="entry name" value="Transferase(Phosphotransferase) domain 1"/>
    <property type="match status" value="1"/>
</dbReference>
<gene>
    <name evidence="11" type="ORF">SCF082_LOCUS3188</name>
</gene>
<comment type="caution">
    <text evidence="11">The sequence shown here is derived from an EMBL/GenBank/DDBJ whole genome shotgun (WGS) entry which is preliminary data.</text>
</comment>
<dbReference type="PANTHER" id="PTHR24350">
    <property type="entry name" value="SERINE/THREONINE-PROTEIN KINASE IAL-RELATED"/>
    <property type="match status" value="1"/>
</dbReference>
<evidence type="ECO:0000256" key="7">
    <source>
        <dbReference type="RuleBase" id="RU000304"/>
    </source>
</evidence>
<dbReference type="PROSITE" id="PS00108">
    <property type="entry name" value="PROTEIN_KINASE_ST"/>
    <property type="match status" value="1"/>
</dbReference>
<evidence type="ECO:0000259" key="10">
    <source>
        <dbReference type="PROSITE" id="PS50011"/>
    </source>
</evidence>
<evidence type="ECO:0000313" key="11">
    <source>
        <dbReference type="EMBL" id="CAK8992690.1"/>
    </source>
</evidence>
<evidence type="ECO:0000256" key="5">
    <source>
        <dbReference type="ARBA" id="ARBA00022840"/>
    </source>
</evidence>
<dbReference type="GO" id="GO:0016301">
    <property type="term" value="F:kinase activity"/>
    <property type="evidence" value="ECO:0007669"/>
    <property type="project" value="UniProtKB-KW"/>
</dbReference>
<evidence type="ECO:0000256" key="4">
    <source>
        <dbReference type="ARBA" id="ARBA00022777"/>
    </source>
</evidence>
<dbReference type="EMBL" id="CAXAMM010001603">
    <property type="protein sequence ID" value="CAK8992690.1"/>
    <property type="molecule type" value="Genomic_DNA"/>
</dbReference>
<dbReference type="SUPFAM" id="SSF56112">
    <property type="entry name" value="Protein kinase-like (PK-like)"/>
    <property type="match status" value="1"/>
</dbReference>
<dbReference type="PROSITE" id="PS50011">
    <property type="entry name" value="PROTEIN_KINASE_DOM"/>
    <property type="match status" value="1"/>
</dbReference>
<dbReference type="InterPro" id="IPR030616">
    <property type="entry name" value="Aur-like"/>
</dbReference>
<dbReference type="Proteomes" id="UP001642464">
    <property type="component" value="Unassembled WGS sequence"/>
</dbReference>
<feature type="region of interest" description="Disordered" evidence="9">
    <location>
        <begin position="360"/>
        <end position="396"/>
    </location>
</feature>
<evidence type="ECO:0000256" key="6">
    <source>
        <dbReference type="PROSITE-ProRule" id="PRU10141"/>
    </source>
</evidence>
<dbReference type="InterPro" id="IPR017441">
    <property type="entry name" value="Protein_kinase_ATP_BS"/>
</dbReference>
<dbReference type="InterPro" id="IPR011009">
    <property type="entry name" value="Kinase-like_dom_sf"/>
</dbReference>
<keyword evidence="3 6" id="KW-0547">Nucleotide-binding</keyword>
<keyword evidence="2 8" id="KW-0808">Transferase</keyword>
<feature type="binding site" evidence="6">
    <location>
        <position position="42"/>
    </location>
    <ligand>
        <name>ATP</name>
        <dbReference type="ChEBI" id="CHEBI:30616"/>
    </ligand>
</feature>
<evidence type="ECO:0000256" key="3">
    <source>
        <dbReference type="ARBA" id="ARBA00022741"/>
    </source>
</evidence>
<dbReference type="PROSITE" id="PS00107">
    <property type="entry name" value="PROTEIN_KINASE_ATP"/>
    <property type="match status" value="1"/>
</dbReference>
<dbReference type="Pfam" id="PF00069">
    <property type="entry name" value="Pkinase"/>
    <property type="match status" value="1"/>
</dbReference>
<evidence type="ECO:0000256" key="9">
    <source>
        <dbReference type="SAM" id="MobiDB-lite"/>
    </source>
</evidence>
<evidence type="ECO:0000313" key="12">
    <source>
        <dbReference type="Proteomes" id="UP001642464"/>
    </source>
</evidence>